<dbReference type="AlphaFoldDB" id="A0A926ZIA2"/>
<gene>
    <name evidence="2" type="ORF">H6G03_22880</name>
</gene>
<proteinExistence type="predicted"/>
<protein>
    <submittedName>
        <fullName evidence="2">TIGR04168 family protein</fullName>
    </submittedName>
</protein>
<sequence length="314" mass="34955">MGTQGNQNQSIKIAVVGDVHNQWETEDGEALHRLAVDLVLFVGDFGNESVDVVEAIASLDLPKAAILGNHDAWYTASEWGRRRCPYNRREEDWVQDQLDLLGETHVGYGKLDFPELNLTVVGSRPFSWGGDTWKNADFYKERYNVTGFHESTSRIVQAASNAAYDTIIFLGHNGPFGLGGRPEDPCGKDWETVGGDFGDPDFAKAIAKTKQLGKTIPLVTFGHMHHHLRHTREVLRTPVVVSPDGTVYLNSASVPRIVDNGSDRLRNFSLVSLQDGVVSQASLVWVGKDYTVVSEEIFYRRCESMVQSAYSQLR</sequence>
<evidence type="ECO:0000259" key="1">
    <source>
        <dbReference type="Pfam" id="PF00149"/>
    </source>
</evidence>
<dbReference type="Proteomes" id="UP000641646">
    <property type="component" value="Unassembled WGS sequence"/>
</dbReference>
<dbReference type="Gene3D" id="3.60.21.10">
    <property type="match status" value="1"/>
</dbReference>
<dbReference type="GO" id="GO:0016787">
    <property type="term" value="F:hydrolase activity"/>
    <property type="evidence" value="ECO:0007669"/>
    <property type="project" value="InterPro"/>
</dbReference>
<dbReference type="NCBIfam" id="TIGR04168">
    <property type="entry name" value="TIGR04168 family protein"/>
    <property type="match status" value="1"/>
</dbReference>
<comment type="caution">
    <text evidence="2">The sequence shown here is derived from an EMBL/GenBank/DDBJ whole genome shotgun (WGS) entry which is preliminary data.</text>
</comment>
<organism evidence="2 3">
    <name type="scientific">Aerosakkonema funiforme FACHB-1375</name>
    <dbReference type="NCBI Taxonomy" id="2949571"/>
    <lineage>
        <taxon>Bacteria</taxon>
        <taxon>Bacillati</taxon>
        <taxon>Cyanobacteriota</taxon>
        <taxon>Cyanophyceae</taxon>
        <taxon>Oscillatoriophycideae</taxon>
        <taxon>Aerosakkonematales</taxon>
        <taxon>Aerosakkonemataceae</taxon>
        <taxon>Aerosakkonema</taxon>
    </lineage>
</organism>
<reference evidence="2" key="2">
    <citation type="submission" date="2020-08" db="EMBL/GenBank/DDBJ databases">
        <authorList>
            <person name="Chen M."/>
            <person name="Teng W."/>
            <person name="Zhao L."/>
            <person name="Hu C."/>
            <person name="Zhou Y."/>
            <person name="Han B."/>
            <person name="Song L."/>
            <person name="Shu W."/>
        </authorList>
    </citation>
    <scope>NUCLEOTIDE SEQUENCE</scope>
    <source>
        <strain evidence="2">FACHB-1375</strain>
    </source>
</reference>
<evidence type="ECO:0000313" key="2">
    <source>
        <dbReference type="EMBL" id="MBD2183875.1"/>
    </source>
</evidence>
<dbReference type="InterPro" id="IPR029052">
    <property type="entry name" value="Metallo-depent_PP-like"/>
</dbReference>
<name>A0A926ZIA2_9CYAN</name>
<feature type="domain" description="Calcineurin-like phosphoesterase" evidence="1">
    <location>
        <begin position="11"/>
        <end position="226"/>
    </location>
</feature>
<dbReference type="SUPFAM" id="SSF56300">
    <property type="entry name" value="Metallo-dependent phosphatases"/>
    <property type="match status" value="1"/>
</dbReference>
<reference evidence="2" key="1">
    <citation type="journal article" date="2015" name="ISME J.">
        <title>Draft Genome Sequence of Streptomyces incarnatus NRRL8089, which Produces the Nucleoside Antibiotic Sinefungin.</title>
        <authorList>
            <person name="Oshima K."/>
            <person name="Hattori M."/>
            <person name="Shimizu H."/>
            <person name="Fukuda K."/>
            <person name="Nemoto M."/>
            <person name="Inagaki K."/>
            <person name="Tamura T."/>
        </authorList>
    </citation>
    <scope>NUCLEOTIDE SEQUENCE</scope>
    <source>
        <strain evidence="2">FACHB-1375</strain>
    </source>
</reference>
<dbReference type="PANTHER" id="PTHR35769">
    <property type="entry name" value="CALCINEURIN-LIKE METALLO-PHOSPHOESTERASE SUPERFAMILY PROTEIN"/>
    <property type="match status" value="1"/>
</dbReference>
<evidence type="ECO:0000313" key="3">
    <source>
        <dbReference type="Proteomes" id="UP000641646"/>
    </source>
</evidence>
<dbReference type="EMBL" id="JACJPW010000066">
    <property type="protein sequence ID" value="MBD2183875.1"/>
    <property type="molecule type" value="Genomic_DNA"/>
</dbReference>
<dbReference type="RefSeq" id="WP_190469127.1">
    <property type="nucleotide sequence ID" value="NZ_JACJPW010000066.1"/>
</dbReference>
<keyword evidence="3" id="KW-1185">Reference proteome</keyword>
<dbReference type="InterPro" id="IPR004843">
    <property type="entry name" value="Calcineurin-like_PHP"/>
</dbReference>
<dbReference type="PANTHER" id="PTHR35769:SF2">
    <property type="entry name" value="CALCINEURIN-LIKE METALLO-PHOSPHOESTERASE SUPERFAMILY PROTEIN"/>
    <property type="match status" value="1"/>
</dbReference>
<accession>A0A926ZIA2</accession>
<dbReference type="CDD" id="cd07397">
    <property type="entry name" value="MPP_NostocDevT-like"/>
    <property type="match status" value="1"/>
</dbReference>
<dbReference type="Pfam" id="PF00149">
    <property type="entry name" value="Metallophos"/>
    <property type="match status" value="1"/>
</dbReference>
<dbReference type="InterPro" id="IPR027629">
    <property type="entry name" value="DevT-like"/>
</dbReference>